<evidence type="ECO:0000313" key="3">
    <source>
        <dbReference type="Proteomes" id="UP000253204"/>
    </source>
</evidence>
<dbReference type="RefSeq" id="WP_114485236.1">
    <property type="nucleotide sequence ID" value="NZ_CBCSHM010000001.1"/>
</dbReference>
<feature type="signal peptide" evidence="1">
    <location>
        <begin position="1"/>
        <end position="20"/>
    </location>
</feature>
<feature type="chain" id="PRO_5016917483" description="Lipoprotein" evidence="1">
    <location>
        <begin position="21"/>
        <end position="248"/>
    </location>
</feature>
<accession>A0A368U9K5</accession>
<protein>
    <recommendedName>
        <fullName evidence="4">Lipoprotein</fullName>
    </recommendedName>
</protein>
<evidence type="ECO:0000256" key="1">
    <source>
        <dbReference type="SAM" id="SignalP"/>
    </source>
</evidence>
<reference evidence="2 3" key="1">
    <citation type="submission" date="2018-07" db="EMBL/GenBank/DDBJ databases">
        <title>Halomonas rutogse sp. nov., isolated from Lake TangqianCo on Tibetan Plateau.</title>
        <authorList>
            <person name="Lu H."/>
            <person name="Xing P."/>
            <person name="Wu Q."/>
        </authorList>
    </citation>
    <scope>NUCLEOTIDE SEQUENCE [LARGE SCALE GENOMIC DNA]</scope>
    <source>
        <strain evidence="2 3">TQ8S</strain>
    </source>
</reference>
<dbReference type="AlphaFoldDB" id="A0A368U9K5"/>
<dbReference type="Proteomes" id="UP000253204">
    <property type="component" value="Unassembled WGS sequence"/>
</dbReference>
<name>A0A368U9K5_9GAMM</name>
<sequence length="248" mass="28190">MKKTLISLAVALAIPLSACGTDPVETVKNAPVQSQEELTYSSLLDNRTFCTNPQWAEREPLDTQNNPAVELRCTLLNGLDFMEKEKEARIAYKRKRPDQHIEKLRFNLENNPANLAYLREMLAKRVATNNSYGVDDLKQQIESAIGAPERIEKKIQEAEADLAKMIQTIEENYNYTRVEEVYKWTVTDRVTLNSVGIAGTHASGEEGFKEYALPLKLFEIIKAQEIEGDAEDKDEFHYFTLLTENGVM</sequence>
<organism evidence="2 3">
    <name type="scientific">Vreelandella rituensis</name>
    <dbReference type="NCBI Taxonomy" id="2282306"/>
    <lineage>
        <taxon>Bacteria</taxon>
        <taxon>Pseudomonadati</taxon>
        <taxon>Pseudomonadota</taxon>
        <taxon>Gammaproteobacteria</taxon>
        <taxon>Oceanospirillales</taxon>
        <taxon>Halomonadaceae</taxon>
        <taxon>Vreelandella</taxon>
    </lineage>
</organism>
<comment type="caution">
    <text evidence="2">The sequence shown here is derived from an EMBL/GenBank/DDBJ whole genome shotgun (WGS) entry which is preliminary data.</text>
</comment>
<proteinExistence type="predicted"/>
<dbReference type="EMBL" id="QPIJ01000001">
    <property type="protein sequence ID" value="RCV93908.1"/>
    <property type="molecule type" value="Genomic_DNA"/>
</dbReference>
<keyword evidence="1" id="KW-0732">Signal</keyword>
<evidence type="ECO:0000313" key="2">
    <source>
        <dbReference type="EMBL" id="RCV93908.1"/>
    </source>
</evidence>
<evidence type="ECO:0008006" key="4">
    <source>
        <dbReference type="Google" id="ProtNLM"/>
    </source>
</evidence>
<keyword evidence="3" id="KW-1185">Reference proteome</keyword>
<gene>
    <name evidence="2" type="ORF">DU506_01745</name>
</gene>